<dbReference type="InterPro" id="IPR002347">
    <property type="entry name" value="SDR_fam"/>
</dbReference>
<protein>
    <submittedName>
        <fullName evidence="3">Glucose-1-dehydrogenase</fullName>
    </submittedName>
</protein>
<dbReference type="Pfam" id="PF13561">
    <property type="entry name" value="adh_short_C2"/>
    <property type="match status" value="1"/>
</dbReference>
<dbReference type="PRINTS" id="PR00080">
    <property type="entry name" value="SDRFAMILY"/>
</dbReference>
<dbReference type="Proteomes" id="UP000051378">
    <property type="component" value="Unassembled WGS sequence"/>
</dbReference>
<comment type="caution">
    <text evidence="3">The sequence shown here is derived from an EMBL/GenBank/DDBJ whole genome shotgun (WGS) entry which is preliminary data.</text>
</comment>
<proteinExistence type="inferred from homology"/>
<dbReference type="NCBIfam" id="NF006493">
    <property type="entry name" value="PRK08936.1"/>
    <property type="match status" value="1"/>
</dbReference>
<dbReference type="FunFam" id="3.40.50.720:FF:000084">
    <property type="entry name" value="Short-chain dehydrogenase reductase"/>
    <property type="match status" value="1"/>
</dbReference>
<dbReference type="PRINTS" id="PR00081">
    <property type="entry name" value="GDHRDH"/>
</dbReference>
<dbReference type="PANTHER" id="PTHR43639:SF1">
    <property type="entry name" value="SHORT-CHAIN DEHYDROGENASE_REDUCTASE FAMILY PROTEIN"/>
    <property type="match status" value="1"/>
</dbReference>
<organism evidence="3 4">
    <name type="scientific">Holzapfeliella floricola DSM 23037 = JCM 16512</name>
    <dbReference type="NCBI Taxonomy" id="1423744"/>
    <lineage>
        <taxon>Bacteria</taxon>
        <taxon>Bacillati</taxon>
        <taxon>Bacillota</taxon>
        <taxon>Bacilli</taxon>
        <taxon>Lactobacillales</taxon>
        <taxon>Lactobacillaceae</taxon>
        <taxon>Holzapfeliella</taxon>
    </lineage>
</organism>
<dbReference type="SUPFAM" id="SSF51735">
    <property type="entry name" value="NAD(P)-binding Rossmann-fold domains"/>
    <property type="match status" value="1"/>
</dbReference>
<evidence type="ECO:0000313" key="4">
    <source>
        <dbReference type="Proteomes" id="UP000051378"/>
    </source>
</evidence>
<dbReference type="PROSITE" id="PS00061">
    <property type="entry name" value="ADH_SHORT"/>
    <property type="match status" value="1"/>
</dbReference>
<evidence type="ECO:0000256" key="1">
    <source>
        <dbReference type="ARBA" id="ARBA00006484"/>
    </source>
</evidence>
<accession>A0A0R2DKT9</accession>
<comment type="similarity">
    <text evidence="1">Belongs to the short-chain dehydrogenases/reductases (SDR) family.</text>
</comment>
<dbReference type="EMBL" id="AYZL01000006">
    <property type="protein sequence ID" value="KRN04736.1"/>
    <property type="molecule type" value="Genomic_DNA"/>
</dbReference>
<evidence type="ECO:0000313" key="3">
    <source>
        <dbReference type="EMBL" id="KRN04736.1"/>
    </source>
</evidence>
<sequence>MGGQNMYQDLNQKVAVVTGGSKGIGTAISRRFGEEGMKVVINYNSDQKGAQKVVDLIKKHGGDAIAIHADISTEDGVSHLLETAVSEFGGLDVWVNNAGMENKHETKKLTLKDWQRVIDVNLTGTFLGSQKALNHFLDKDKPGSIINISSVHEQIPWPTFAHYSASKGGVKLLTQTMASEYARHHIRVNNIGPGAIKTPINAEKFDDPKQLEETTNMIPMKEIGEPKDVAAAAAWLASNESKYVTGITLFVDGGMTLYPAFMDGKG</sequence>
<dbReference type="Gene3D" id="3.40.50.720">
    <property type="entry name" value="NAD(P)-binding Rossmann-like Domain"/>
    <property type="match status" value="1"/>
</dbReference>
<dbReference type="GO" id="GO:0008206">
    <property type="term" value="P:bile acid metabolic process"/>
    <property type="evidence" value="ECO:0007669"/>
    <property type="project" value="UniProtKB-ARBA"/>
</dbReference>
<evidence type="ECO:0000256" key="2">
    <source>
        <dbReference type="ARBA" id="ARBA00023002"/>
    </source>
</evidence>
<dbReference type="GO" id="GO:0016491">
    <property type="term" value="F:oxidoreductase activity"/>
    <property type="evidence" value="ECO:0007669"/>
    <property type="project" value="UniProtKB-KW"/>
</dbReference>
<keyword evidence="2" id="KW-0560">Oxidoreductase</keyword>
<gene>
    <name evidence="3" type="ORF">FC86_GL001092</name>
</gene>
<dbReference type="NCBIfam" id="NF005559">
    <property type="entry name" value="PRK07231.1"/>
    <property type="match status" value="1"/>
</dbReference>
<dbReference type="InterPro" id="IPR036291">
    <property type="entry name" value="NAD(P)-bd_dom_sf"/>
</dbReference>
<dbReference type="InterPro" id="IPR020904">
    <property type="entry name" value="Sc_DH/Rdtase_CS"/>
</dbReference>
<dbReference type="PANTHER" id="PTHR43639">
    <property type="entry name" value="OXIDOREDUCTASE, SHORT-CHAIN DEHYDROGENASE/REDUCTASE FAMILY (AFU_ORTHOLOGUE AFUA_5G02870)"/>
    <property type="match status" value="1"/>
</dbReference>
<keyword evidence="4" id="KW-1185">Reference proteome</keyword>
<name>A0A0R2DKT9_9LACO</name>
<dbReference type="STRING" id="1423744.FC86_GL001092"/>
<dbReference type="AlphaFoldDB" id="A0A0R2DKT9"/>
<dbReference type="PATRIC" id="fig|1423744.4.peg.1120"/>
<reference evidence="3 4" key="1">
    <citation type="journal article" date="2015" name="Genome Announc.">
        <title>Expanding the biotechnology potential of lactobacilli through comparative genomics of 213 strains and associated genera.</title>
        <authorList>
            <person name="Sun Z."/>
            <person name="Harris H.M."/>
            <person name="McCann A."/>
            <person name="Guo C."/>
            <person name="Argimon S."/>
            <person name="Zhang W."/>
            <person name="Yang X."/>
            <person name="Jeffery I.B."/>
            <person name="Cooney J.C."/>
            <person name="Kagawa T.F."/>
            <person name="Liu W."/>
            <person name="Song Y."/>
            <person name="Salvetti E."/>
            <person name="Wrobel A."/>
            <person name="Rasinkangas P."/>
            <person name="Parkhill J."/>
            <person name="Rea M.C."/>
            <person name="O'Sullivan O."/>
            <person name="Ritari J."/>
            <person name="Douillard F.P."/>
            <person name="Paul Ross R."/>
            <person name="Yang R."/>
            <person name="Briner A.E."/>
            <person name="Felis G.E."/>
            <person name="de Vos W.M."/>
            <person name="Barrangou R."/>
            <person name="Klaenhammer T.R."/>
            <person name="Caufield P.W."/>
            <person name="Cui Y."/>
            <person name="Zhang H."/>
            <person name="O'Toole P.W."/>
        </authorList>
    </citation>
    <scope>NUCLEOTIDE SEQUENCE [LARGE SCALE GENOMIC DNA]</scope>
    <source>
        <strain evidence="3 4">DSM 23037</strain>
    </source>
</reference>